<dbReference type="Pfam" id="PF14307">
    <property type="entry name" value="Glyco_tran_WbsX"/>
    <property type="match status" value="1"/>
</dbReference>
<gene>
    <name evidence="1" type="ORF">ACHAW5_006302</name>
</gene>
<organism evidence="1 2">
    <name type="scientific">Stephanodiscus triporus</name>
    <dbReference type="NCBI Taxonomy" id="2934178"/>
    <lineage>
        <taxon>Eukaryota</taxon>
        <taxon>Sar</taxon>
        <taxon>Stramenopiles</taxon>
        <taxon>Ochrophyta</taxon>
        <taxon>Bacillariophyta</taxon>
        <taxon>Coscinodiscophyceae</taxon>
        <taxon>Thalassiosirophycidae</taxon>
        <taxon>Stephanodiscales</taxon>
        <taxon>Stephanodiscaceae</taxon>
        <taxon>Stephanodiscus</taxon>
    </lineage>
</organism>
<dbReference type="PANTHER" id="PTHR41244">
    <property type="entry name" value="RHAMNAN SYNTHESIS F"/>
    <property type="match status" value="1"/>
</dbReference>
<proteinExistence type="predicted"/>
<reference evidence="1 2" key="1">
    <citation type="submission" date="2024-10" db="EMBL/GenBank/DDBJ databases">
        <title>Updated reference genomes for cyclostephanoid diatoms.</title>
        <authorList>
            <person name="Roberts W.R."/>
            <person name="Alverson A.J."/>
        </authorList>
    </citation>
    <scope>NUCLEOTIDE SEQUENCE [LARGE SCALE GENOMIC DNA]</scope>
    <source>
        <strain evidence="1 2">AJA276-08</strain>
    </source>
</reference>
<dbReference type="AlphaFoldDB" id="A0ABD3N072"/>
<dbReference type="InterPro" id="IPR032719">
    <property type="entry name" value="WbsX"/>
</dbReference>
<protein>
    <submittedName>
        <fullName evidence="1">Uncharacterized protein</fullName>
    </submittedName>
</protein>
<dbReference type="Proteomes" id="UP001530315">
    <property type="component" value="Unassembled WGS sequence"/>
</dbReference>
<evidence type="ECO:0000313" key="1">
    <source>
        <dbReference type="EMBL" id="KAL3769550.1"/>
    </source>
</evidence>
<keyword evidence="2" id="KW-1185">Reference proteome</keyword>
<name>A0ABD3N072_9STRA</name>
<comment type="caution">
    <text evidence="1">The sequence shown here is derived from an EMBL/GenBank/DDBJ whole genome shotgun (WGS) entry which is preliminary data.</text>
</comment>
<dbReference type="EMBL" id="JALLAZ020001653">
    <property type="protein sequence ID" value="KAL3769550.1"/>
    <property type="molecule type" value="Genomic_DNA"/>
</dbReference>
<dbReference type="Gene3D" id="3.20.20.80">
    <property type="entry name" value="Glycosidases"/>
    <property type="match status" value="1"/>
</dbReference>
<sequence length="547" mass="63262">MLTVRDGITPLVAAPPNSADEADRWIVVLPDRLRASSISLRLHPRCIIPMKLGWLIPALVGFMMVVLYRVHKTAEITIFDQGGELEDMPYTARTKIGVEVGVAEERGLIRKTNKLSVPLPSASSSVLKHDLMPRILALYFPQYHRDPINDKHWGNNFTDWVSLMASPRLNNAGFEIPRPTELGYYDLSNTEPRKLQGELAKQYGIDGFIFHHYWFYDRTNPGPSLATPLINMLEDGHPNIPFFFNWCTVKWVNLWMGNAVNQTAPTKPCFQKKNGRQERVRCPPKTLQEQYFDPSQEEIETHYEWLSRFFHHDNYIRIRNQPVMLLYFYDERANPIIKDLRRLAVKDGFDGIYWIVGRSAAPDEIFVFHESENNGTMTADQEHLMNRMKKLTQTLDLFPMEIFNQSMTYPYPLKWLTSTFKIPQWCRIGQLREVAAPDTLQEVTGIITSFDNTPRRKFNDATVYGADTPDRILSRFRTNLHTALHYSACCQRRTDDQFVAINAWNEWGEGMAIEPSDTYGRGFLEIIKSVKKELMDAGCDKVFNKLL</sequence>
<evidence type="ECO:0000313" key="2">
    <source>
        <dbReference type="Proteomes" id="UP001530315"/>
    </source>
</evidence>
<accession>A0ABD3N072</accession>
<dbReference type="PANTHER" id="PTHR41244:SF1">
    <property type="entry name" value="GLYCOSYLTRANSFERASE"/>
    <property type="match status" value="1"/>
</dbReference>